<dbReference type="Proteomes" id="UP001190700">
    <property type="component" value="Unassembled WGS sequence"/>
</dbReference>
<protein>
    <submittedName>
        <fullName evidence="2">Uncharacterized protein</fullName>
    </submittedName>
</protein>
<accession>A0AAE0GPC8</accession>
<sequence length="368" mass="40607">MSNPFVDDAAEEEKFTAKPPMSGSVYPLHEEGSTQVTFASSDGKSDPCAIDVLTQLSEYPIVPLGCELTGFKCLGYLVKNTQNFDTITLQKDKYGEYVKCSNPVTVRDPFFCNNVNHKLGVNAFLGCNESEVVEKYTEVPDCLENADVECLRDSFVDIIEEGVKTVKAHLASQRIKKRQSHVAKQAAKAPKLEKLANDTATAESDLQKLKAKRDSDSSSVSRSRSRSPAPVSRKNQKILKQIREEESEVTSGVDIQAHSVGTQSAVSQSRRFQRAGFKIRLIQQQERAAKHACNTLKLQDVINDQTSRILELQKELESVGHAQTNALSAEVKAQQETIKKLEEQLKAKDKKSSKKGATASEPTATNES</sequence>
<feature type="region of interest" description="Disordered" evidence="1">
    <location>
        <begin position="344"/>
        <end position="368"/>
    </location>
</feature>
<dbReference type="EMBL" id="LGRX02003713">
    <property type="protein sequence ID" value="KAK3281758.1"/>
    <property type="molecule type" value="Genomic_DNA"/>
</dbReference>
<dbReference type="AlphaFoldDB" id="A0AAE0GPC8"/>
<keyword evidence="3" id="KW-1185">Reference proteome</keyword>
<feature type="compositionally biased region" description="Low complexity" evidence="1">
    <location>
        <begin position="217"/>
        <end position="233"/>
    </location>
</feature>
<evidence type="ECO:0000313" key="2">
    <source>
        <dbReference type="EMBL" id="KAK3281758.1"/>
    </source>
</evidence>
<name>A0AAE0GPC8_9CHLO</name>
<evidence type="ECO:0000313" key="3">
    <source>
        <dbReference type="Proteomes" id="UP001190700"/>
    </source>
</evidence>
<evidence type="ECO:0000256" key="1">
    <source>
        <dbReference type="SAM" id="MobiDB-lite"/>
    </source>
</evidence>
<feature type="region of interest" description="Disordered" evidence="1">
    <location>
        <begin position="1"/>
        <end position="23"/>
    </location>
</feature>
<feature type="compositionally biased region" description="Basic and acidic residues" evidence="1">
    <location>
        <begin position="205"/>
        <end position="216"/>
    </location>
</feature>
<reference evidence="2 3" key="1">
    <citation type="journal article" date="2015" name="Genome Biol. Evol.">
        <title>Comparative Genomics of a Bacterivorous Green Alga Reveals Evolutionary Causalities and Consequences of Phago-Mixotrophic Mode of Nutrition.</title>
        <authorList>
            <person name="Burns J.A."/>
            <person name="Paasch A."/>
            <person name="Narechania A."/>
            <person name="Kim E."/>
        </authorList>
    </citation>
    <scope>NUCLEOTIDE SEQUENCE [LARGE SCALE GENOMIC DNA]</scope>
    <source>
        <strain evidence="2 3">PLY_AMNH</strain>
    </source>
</reference>
<organism evidence="2 3">
    <name type="scientific">Cymbomonas tetramitiformis</name>
    <dbReference type="NCBI Taxonomy" id="36881"/>
    <lineage>
        <taxon>Eukaryota</taxon>
        <taxon>Viridiplantae</taxon>
        <taxon>Chlorophyta</taxon>
        <taxon>Pyramimonadophyceae</taxon>
        <taxon>Pyramimonadales</taxon>
        <taxon>Pyramimonadaceae</taxon>
        <taxon>Cymbomonas</taxon>
    </lineage>
</organism>
<gene>
    <name evidence="2" type="ORF">CYMTET_10468</name>
</gene>
<feature type="region of interest" description="Disordered" evidence="1">
    <location>
        <begin position="179"/>
        <end position="237"/>
    </location>
</feature>
<comment type="caution">
    <text evidence="2">The sequence shown here is derived from an EMBL/GenBank/DDBJ whole genome shotgun (WGS) entry which is preliminary data.</text>
</comment>
<proteinExistence type="predicted"/>